<evidence type="ECO:0000259" key="5">
    <source>
        <dbReference type="Pfam" id="PF00883"/>
    </source>
</evidence>
<organism evidence="6">
    <name type="scientific">viral metagenome</name>
    <dbReference type="NCBI Taxonomy" id="1070528"/>
    <lineage>
        <taxon>unclassified sequences</taxon>
        <taxon>metagenomes</taxon>
        <taxon>organismal metagenomes</taxon>
    </lineage>
</organism>
<dbReference type="SUPFAM" id="SSF53187">
    <property type="entry name" value="Zn-dependent exopeptidases"/>
    <property type="match status" value="1"/>
</dbReference>
<dbReference type="Pfam" id="PF00883">
    <property type="entry name" value="Peptidase_M17"/>
    <property type="match status" value="1"/>
</dbReference>
<proteinExistence type="inferred from homology"/>
<dbReference type="PANTHER" id="PTHR11963">
    <property type="entry name" value="LEUCINE AMINOPEPTIDASE-RELATED"/>
    <property type="match status" value="1"/>
</dbReference>
<keyword evidence="4" id="KW-0378">Hydrolase</keyword>
<keyword evidence="3" id="KW-0645">Protease</keyword>
<dbReference type="PANTHER" id="PTHR11963:SF23">
    <property type="entry name" value="CYTOSOL AMINOPEPTIDASE"/>
    <property type="match status" value="1"/>
</dbReference>
<dbReference type="Gene3D" id="3.40.630.10">
    <property type="entry name" value="Zn peptidases"/>
    <property type="match status" value="1"/>
</dbReference>
<name>A0A6C0CTA9_9ZZZZ</name>
<dbReference type="InterPro" id="IPR000819">
    <property type="entry name" value="Peptidase_M17_C"/>
</dbReference>
<keyword evidence="2" id="KW-0031">Aminopeptidase</keyword>
<evidence type="ECO:0000256" key="1">
    <source>
        <dbReference type="ARBA" id="ARBA00009528"/>
    </source>
</evidence>
<dbReference type="InterPro" id="IPR011356">
    <property type="entry name" value="Leucine_aapep/pepB"/>
</dbReference>
<dbReference type="GO" id="GO:0006508">
    <property type="term" value="P:proteolysis"/>
    <property type="evidence" value="ECO:0007669"/>
    <property type="project" value="UniProtKB-KW"/>
</dbReference>
<evidence type="ECO:0000256" key="4">
    <source>
        <dbReference type="ARBA" id="ARBA00022801"/>
    </source>
</evidence>
<sequence>MVNHFIEYRLDISKIPNDGAVIDIFYNQDETVSPISSLVPVNRYDFVSVKDETMYLDIKKMMIRMQATDLLWDSFNVFKIYVYLPDSVLQSKSGLLEFIMSSCIQAFLSNIYKTQNTIIITHSGKVNDRVKNCISMIEKIQIARLFSMLPANIATPEKIAKRIQTIFDKVPRVSTRLLTETYLQSHHFNLLLSVNQGSNNKACMLVIERKTNSKQPTVCIIGKGITFDSGGLAIKPLRYMKDMKYDKIGAVSGAMALLHLMELKSTRHLNLIGIFPFAENLISSKAIRPGDVIKSHLGKTVEISNPDAEGRLILADAFSYAHKYKPDLLIDIATLTGHAESISCWHKGYYFAIPESLKHNTEILTNDIGERMIPMPTWDEYREVLKSPVADLINDSDICDDSTSAALFLKEFIPKDSDWLHIDLAHEQDDHIPNGAGIRSIIEIVEQTYRKKK</sequence>
<accession>A0A6C0CTA9</accession>
<feature type="domain" description="Cytosol aminopeptidase" evidence="5">
    <location>
        <begin position="142"/>
        <end position="428"/>
    </location>
</feature>
<evidence type="ECO:0000313" key="6">
    <source>
        <dbReference type="EMBL" id="QHT07110.1"/>
    </source>
</evidence>
<evidence type="ECO:0000256" key="3">
    <source>
        <dbReference type="ARBA" id="ARBA00022670"/>
    </source>
</evidence>
<evidence type="ECO:0000256" key="2">
    <source>
        <dbReference type="ARBA" id="ARBA00022438"/>
    </source>
</evidence>
<dbReference type="GO" id="GO:0005737">
    <property type="term" value="C:cytoplasm"/>
    <property type="evidence" value="ECO:0007669"/>
    <property type="project" value="InterPro"/>
</dbReference>
<dbReference type="EMBL" id="MN739479">
    <property type="protein sequence ID" value="QHT07110.1"/>
    <property type="molecule type" value="Genomic_DNA"/>
</dbReference>
<protein>
    <recommendedName>
        <fullName evidence="5">Cytosol aminopeptidase domain-containing protein</fullName>
    </recommendedName>
</protein>
<dbReference type="PRINTS" id="PR00481">
    <property type="entry name" value="LAMNOPPTDASE"/>
</dbReference>
<reference evidence="6" key="1">
    <citation type="journal article" date="2020" name="Nature">
        <title>Giant virus diversity and host interactions through global metagenomics.</title>
        <authorList>
            <person name="Schulz F."/>
            <person name="Roux S."/>
            <person name="Paez-Espino D."/>
            <person name="Jungbluth S."/>
            <person name="Walsh D.A."/>
            <person name="Denef V.J."/>
            <person name="McMahon K.D."/>
            <person name="Konstantinidis K.T."/>
            <person name="Eloe-Fadrosh E.A."/>
            <person name="Kyrpides N.C."/>
            <person name="Woyke T."/>
        </authorList>
    </citation>
    <scope>NUCLEOTIDE SEQUENCE</scope>
    <source>
        <strain evidence="6">GVMAG-M-3300021962-46</strain>
    </source>
</reference>
<comment type="similarity">
    <text evidence="1">Belongs to the peptidase M17 family.</text>
</comment>
<dbReference type="GO" id="GO:0030145">
    <property type="term" value="F:manganese ion binding"/>
    <property type="evidence" value="ECO:0007669"/>
    <property type="project" value="InterPro"/>
</dbReference>
<dbReference type="AlphaFoldDB" id="A0A6C0CTA9"/>
<dbReference type="GO" id="GO:0070006">
    <property type="term" value="F:metalloaminopeptidase activity"/>
    <property type="evidence" value="ECO:0007669"/>
    <property type="project" value="InterPro"/>
</dbReference>